<gene>
    <name evidence="2" type="primary">LOC108920792</name>
</gene>
<dbReference type="Pfam" id="PF15173">
    <property type="entry name" value="FAM180"/>
    <property type="match status" value="1"/>
</dbReference>
<reference evidence="2 3" key="1">
    <citation type="submission" date="2019-04" db="EMBL/GenBank/DDBJ databases">
        <authorList>
            <consortium name="Wellcome Sanger Institute Data Sharing"/>
        </authorList>
    </citation>
    <scope>NUCLEOTIDE SEQUENCE [LARGE SCALE GENOMIC DNA]</scope>
</reference>
<reference evidence="2" key="2">
    <citation type="submission" date="2025-08" db="UniProtKB">
        <authorList>
            <consortium name="Ensembl"/>
        </authorList>
    </citation>
    <scope>IDENTIFICATION</scope>
</reference>
<evidence type="ECO:0000256" key="1">
    <source>
        <dbReference type="SAM" id="SignalP"/>
    </source>
</evidence>
<feature type="chain" id="PRO_5034935865" evidence="1">
    <location>
        <begin position="22"/>
        <end position="169"/>
    </location>
</feature>
<dbReference type="RefSeq" id="XP_018585354.1">
    <property type="nucleotide sequence ID" value="XM_018729838.2"/>
</dbReference>
<dbReference type="Ensembl" id="ENSSFOT00015034081.2">
    <property type="protein sequence ID" value="ENSSFOP00015033703.1"/>
    <property type="gene ID" value="ENSSFOG00015021514.2"/>
</dbReference>
<keyword evidence="1" id="KW-0732">Signal</keyword>
<protein>
    <submittedName>
        <fullName evidence="2">Protein FAM180A-like</fullName>
    </submittedName>
</protein>
<accession>A0A8C9SDG3</accession>
<dbReference type="InterPro" id="IPR029170">
    <property type="entry name" value="FAM180"/>
</dbReference>
<feature type="signal peptide" evidence="1">
    <location>
        <begin position="1"/>
        <end position="21"/>
    </location>
</feature>
<evidence type="ECO:0000313" key="2">
    <source>
        <dbReference type="Ensembl" id="ENSSFOP00015033703.1"/>
    </source>
</evidence>
<dbReference type="KEGG" id="sfm:108920792"/>
<name>A0A8C9SDG3_SCLFO</name>
<dbReference type="PANTHER" id="PTHR34034">
    <property type="entry name" value="PROTEIN FAM180A-RELATED"/>
    <property type="match status" value="1"/>
</dbReference>
<dbReference type="OrthoDB" id="8913792at2759"/>
<proteinExistence type="predicted"/>
<evidence type="ECO:0000313" key="3">
    <source>
        <dbReference type="Proteomes" id="UP000694397"/>
    </source>
</evidence>
<dbReference type="Proteomes" id="UP000694397">
    <property type="component" value="Chromosome 21"/>
</dbReference>
<dbReference type="GeneTree" id="ENSGT00940000154479"/>
<organism evidence="2 3">
    <name type="scientific">Scleropages formosus</name>
    <name type="common">Asian bonytongue</name>
    <name type="synonym">Osteoglossum formosum</name>
    <dbReference type="NCBI Taxonomy" id="113540"/>
    <lineage>
        <taxon>Eukaryota</taxon>
        <taxon>Metazoa</taxon>
        <taxon>Chordata</taxon>
        <taxon>Craniata</taxon>
        <taxon>Vertebrata</taxon>
        <taxon>Euteleostomi</taxon>
        <taxon>Actinopterygii</taxon>
        <taxon>Neopterygii</taxon>
        <taxon>Teleostei</taxon>
        <taxon>Osteoglossocephala</taxon>
        <taxon>Osteoglossomorpha</taxon>
        <taxon>Osteoglossiformes</taxon>
        <taxon>Osteoglossidae</taxon>
        <taxon>Scleropages</taxon>
    </lineage>
</organism>
<dbReference type="PANTHER" id="PTHR34034:SF2">
    <property type="entry name" value="PROTEIN FAM180A"/>
    <property type="match status" value="1"/>
</dbReference>
<dbReference type="AlphaFoldDB" id="A0A8C9SDG3"/>
<keyword evidence="3" id="KW-1185">Reference proteome</keyword>
<dbReference type="GeneID" id="108920792"/>
<reference evidence="2" key="3">
    <citation type="submission" date="2025-09" db="UniProtKB">
        <authorList>
            <consortium name="Ensembl"/>
        </authorList>
    </citation>
    <scope>IDENTIFICATION</scope>
</reference>
<sequence>MHRRMMMAWFVVLFCYHICASETQRRNKALFPSSLRVKQGIMPSVSSLFQNTIQDANLLFEMLLMGLWVEDDRGPFCVQDEELASMRLARKLKAFARAVLPRNLSDIRRLNSKLSRRQRHLQRDDFERTVLTMVYTAHRAANATSHQRDAWAESFVTLYSAIKQDLMAS</sequence>